<feature type="transmembrane region" description="Helical" evidence="9">
    <location>
        <begin position="311"/>
        <end position="331"/>
    </location>
</feature>
<dbReference type="Pfam" id="PF01490">
    <property type="entry name" value="Aa_trans"/>
    <property type="match status" value="1"/>
</dbReference>
<evidence type="ECO:0000256" key="9">
    <source>
        <dbReference type="SAM" id="Phobius"/>
    </source>
</evidence>
<gene>
    <name evidence="11" type="ORF">M407DRAFT_81514</name>
</gene>
<organism evidence="11 12">
    <name type="scientific">Tulasnella calospora MUT 4182</name>
    <dbReference type="NCBI Taxonomy" id="1051891"/>
    <lineage>
        <taxon>Eukaryota</taxon>
        <taxon>Fungi</taxon>
        <taxon>Dikarya</taxon>
        <taxon>Basidiomycota</taxon>
        <taxon>Agaricomycotina</taxon>
        <taxon>Agaricomycetes</taxon>
        <taxon>Cantharellales</taxon>
        <taxon>Tulasnellaceae</taxon>
        <taxon>Tulasnella</taxon>
    </lineage>
</organism>
<keyword evidence="4 9" id="KW-0812">Transmembrane</keyword>
<keyword evidence="6 9" id="KW-1133">Transmembrane helix</keyword>
<dbReference type="EMBL" id="KN823173">
    <property type="protein sequence ID" value="KIO20483.1"/>
    <property type="molecule type" value="Genomic_DNA"/>
</dbReference>
<accession>A0A0C3KG78</accession>
<feature type="transmembrane region" description="Helical" evidence="9">
    <location>
        <begin position="231"/>
        <end position="248"/>
    </location>
</feature>
<sequence>MPGSSAPPPQVRQVDDERTPLIRISGASSPTRYDGSAPVTPSTLAPSPAHHLQQQPKVVIPHQAVAQHHQPPHRQPRRRRSSVKVKPTRLPPGRSTYGQTLFNSIAILLGIGMLSCPLAFACAGWIGGTLLVIFYGFLTCYTAKALAKIILSDARLRTYADIGQAAFGPRSNMFTSFLFCLELFAVSVILVVLFSDSLHEVLPSYSSNTYKYFGLLVIIPTSFMPLRVLSFASILGVLSTFMLIFVLLEDGTTKMTTPGSLWESAPTEWWPKGAMTSVPISFGLFMAGFSGHAVIPSIVRDMQDHTHYESMLNWAFFVATCIYGLIGAAGYRMFGHGVSPEVSQNLLRTPGFSKFLNKVALWMLVMSPLSKFSLSARPMMVTIEILLGIEESSPVPSHNKPRQLHADPHGPANPHNAYMSTNRASRAQIERRKAVLRFIERSGVAAASVLTAIYIPDFTTSMAFLGAFSAFALCVIGPLAAKMSIDRRVTWYDSLMIVVATVMATWATYIAITTA</sequence>
<feature type="transmembrane region" description="Helical" evidence="9">
    <location>
        <begin position="101"/>
        <end position="126"/>
    </location>
</feature>
<reference evidence="12" key="2">
    <citation type="submission" date="2015-01" db="EMBL/GenBank/DDBJ databases">
        <title>Evolutionary Origins and Diversification of the Mycorrhizal Mutualists.</title>
        <authorList>
            <consortium name="DOE Joint Genome Institute"/>
            <consortium name="Mycorrhizal Genomics Consortium"/>
            <person name="Kohler A."/>
            <person name="Kuo A."/>
            <person name="Nagy L.G."/>
            <person name="Floudas D."/>
            <person name="Copeland A."/>
            <person name="Barry K.W."/>
            <person name="Cichocki N."/>
            <person name="Veneault-Fourrey C."/>
            <person name="LaButti K."/>
            <person name="Lindquist E.A."/>
            <person name="Lipzen A."/>
            <person name="Lundell T."/>
            <person name="Morin E."/>
            <person name="Murat C."/>
            <person name="Riley R."/>
            <person name="Ohm R."/>
            <person name="Sun H."/>
            <person name="Tunlid A."/>
            <person name="Henrissat B."/>
            <person name="Grigoriev I.V."/>
            <person name="Hibbett D.S."/>
            <person name="Martin F."/>
        </authorList>
    </citation>
    <scope>NUCLEOTIDE SEQUENCE [LARGE SCALE GENOMIC DNA]</scope>
    <source>
        <strain evidence="12">MUT 4182</strain>
    </source>
</reference>
<dbReference type="GO" id="GO:0015179">
    <property type="term" value="F:L-amino acid transmembrane transporter activity"/>
    <property type="evidence" value="ECO:0007669"/>
    <property type="project" value="TreeGrafter"/>
</dbReference>
<evidence type="ECO:0000256" key="4">
    <source>
        <dbReference type="ARBA" id="ARBA00022692"/>
    </source>
</evidence>
<feature type="transmembrane region" description="Helical" evidence="9">
    <location>
        <begin position="172"/>
        <end position="194"/>
    </location>
</feature>
<dbReference type="PANTHER" id="PTHR22950">
    <property type="entry name" value="AMINO ACID TRANSPORTER"/>
    <property type="match status" value="1"/>
</dbReference>
<evidence type="ECO:0000256" key="3">
    <source>
        <dbReference type="ARBA" id="ARBA00022448"/>
    </source>
</evidence>
<evidence type="ECO:0000256" key="8">
    <source>
        <dbReference type="SAM" id="MobiDB-lite"/>
    </source>
</evidence>
<name>A0A0C3KG78_9AGAM</name>
<evidence type="ECO:0000259" key="10">
    <source>
        <dbReference type="Pfam" id="PF01490"/>
    </source>
</evidence>
<feature type="domain" description="Amino acid transporter transmembrane" evidence="10">
    <location>
        <begin position="94"/>
        <end position="511"/>
    </location>
</feature>
<dbReference type="HOGENOM" id="CLU_009646_8_2_1"/>
<reference evidence="11 12" key="1">
    <citation type="submission" date="2014-04" db="EMBL/GenBank/DDBJ databases">
        <authorList>
            <consortium name="DOE Joint Genome Institute"/>
            <person name="Kuo A."/>
            <person name="Girlanda M."/>
            <person name="Perotto S."/>
            <person name="Kohler A."/>
            <person name="Nagy L.G."/>
            <person name="Floudas D."/>
            <person name="Copeland A."/>
            <person name="Barry K.W."/>
            <person name="Cichocki N."/>
            <person name="Veneault-Fourrey C."/>
            <person name="LaButti K."/>
            <person name="Lindquist E.A."/>
            <person name="Lipzen A."/>
            <person name="Lundell T."/>
            <person name="Morin E."/>
            <person name="Murat C."/>
            <person name="Sun H."/>
            <person name="Tunlid A."/>
            <person name="Henrissat B."/>
            <person name="Grigoriev I.V."/>
            <person name="Hibbett D.S."/>
            <person name="Martin F."/>
            <person name="Nordberg H.P."/>
            <person name="Cantor M.N."/>
            <person name="Hua S.X."/>
        </authorList>
    </citation>
    <scope>NUCLEOTIDE SEQUENCE [LARGE SCALE GENOMIC DNA]</scope>
    <source>
        <strain evidence="11 12">MUT 4182</strain>
    </source>
</reference>
<feature type="compositionally biased region" description="Pro residues" evidence="8">
    <location>
        <begin position="1"/>
        <end position="10"/>
    </location>
</feature>
<dbReference type="PANTHER" id="PTHR22950:SF692">
    <property type="entry name" value="TRANSMEMBRANE AMINO ACID TRANSPORTER FAMILY PROTEIN"/>
    <property type="match status" value="1"/>
</dbReference>
<feature type="transmembrane region" description="Helical" evidence="9">
    <location>
        <begin position="438"/>
        <end position="455"/>
    </location>
</feature>
<dbReference type="Proteomes" id="UP000054248">
    <property type="component" value="Unassembled WGS sequence"/>
</dbReference>
<dbReference type="STRING" id="1051891.A0A0C3KG78"/>
<protein>
    <recommendedName>
        <fullName evidence="10">Amino acid transporter transmembrane domain-containing protein</fullName>
    </recommendedName>
</protein>
<evidence type="ECO:0000256" key="1">
    <source>
        <dbReference type="ARBA" id="ARBA00004141"/>
    </source>
</evidence>
<dbReference type="OrthoDB" id="655540at2759"/>
<feature type="compositionally biased region" description="Basic residues" evidence="8">
    <location>
        <begin position="70"/>
        <end position="87"/>
    </location>
</feature>
<evidence type="ECO:0000256" key="2">
    <source>
        <dbReference type="ARBA" id="ARBA00008066"/>
    </source>
</evidence>
<feature type="transmembrane region" description="Helical" evidence="9">
    <location>
        <begin position="278"/>
        <end position="299"/>
    </location>
</feature>
<dbReference type="InterPro" id="IPR013057">
    <property type="entry name" value="AA_transpt_TM"/>
</dbReference>
<keyword evidence="3" id="KW-0813">Transport</keyword>
<evidence type="ECO:0000256" key="5">
    <source>
        <dbReference type="ARBA" id="ARBA00022970"/>
    </source>
</evidence>
<evidence type="ECO:0000256" key="6">
    <source>
        <dbReference type="ARBA" id="ARBA00022989"/>
    </source>
</evidence>
<comment type="similarity">
    <text evidence="2">Belongs to the amino acid/polyamine transporter 2 family.</text>
</comment>
<keyword evidence="12" id="KW-1185">Reference proteome</keyword>
<dbReference type="GO" id="GO:0005774">
    <property type="term" value="C:vacuolar membrane"/>
    <property type="evidence" value="ECO:0007669"/>
    <property type="project" value="TreeGrafter"/>
</dbReference>
<feature type="transmembrane region" description="Helical" evidence="9">
    <location>
        <begin position="492"/>
        <end position="512"/>
    </location>
</feature>
<feature type="region of interest" description="Disordered" evidence="8">
    <location>
        <begin position="1"/>
        <end position="94"/>
    </location>
</feature>
<keyword evidence="5" id="KW-0029">Amino-acid transport</keyword>
<evidence type="ECO:0000313" key="12">
    <source>
        <dbReference type="Proteomes" id="UP000054248"/>
    </source>
</evidence>
<dbReference type="AlphaFoldDB" id="A0A0C3KG78"/>
<proteinExistence type="inferred from homology"/>
<feature type="region of interest" description="Disordered" evidence="8">
    <location>
        <begin position="394"/>
        <end position="417"/>
    </location>
</feature>
<evidence type="ECO:0000313" key="11">
    <source>
        <dbReference type="EMBL" id="KIO20483.1"/>
    </source>
</evidence>
<comment type="subcellular location">
    <subcellularLocation>
        <location evidence="1">Membrane</location>
        <topology evidence="1">Multi-pass membrane protein</topology>
    </subcellularLocation>
</comment>
<evidence type="ECO:0000256" key="7">
    <source>
        <dbReference type="ARBA" id="ARBA00023136"/>
    </source>
</evidence>
<feature type="transmembrane region" description="Helical" evidence="9">
    <location>
        <begin position="132"/>
        <end position="151"/>
    </location>
</feature>
<feature type="transmembrane region" description="Helical" evidence="9">
    <location>
        <begin position="461"/>
        <end position="480"/>
    </location>
</feature>
<keyword evidence="7 9" id="KW-0472">Membrane</keyword>